<name>B2B7Y7_PODAN</name>
<dbReference type="HOGENOM" id="CLU_2980121_0_0_1"/>
<evidence type="ECO:0000313" key="1">
    <source>
        <dbReference type="EMBL" id="CAP73916.1"/>
    </source>
</evidence>
<dbReference type="EMBL" id="CU640366">
    <property type="protein sequence ID" value="CAP73916.1"/>
    <property type="molecule type" value="Genomic_DNA"/>
</dbReference>
<accession>B2B7Y7</accession>
<dbReference type="AlphaFoldDB" id="B2B7Y7"/>
<reference evidence="1" key="2">
    <citation type="submission" date="2008-07" db="EMBL/GenBank/DDBJ databases">
        <authorList>
            <person name="Genoscope - CEA"/>
        </authorList>
    </citation>
    <scope>NUCLEOTIDE SEQUENCE</scope>
    <source>
        <strain evidence="1">S mat+</strain>
    </source>
</reference>
<dbReference type="KEGG" id="pan:PODANSg9133"/>
<proteinExistence type="predicted"/>
<dbReference type="VEuPathDB" id="FungiDB:PODANS_2_12690"/>
<organism evidence="1">
    <name type="scientific">Podospora anserina (strain S / ATCC MYA-4624 / DSM 980 / FGSC 10383)</name>
    <name type="common">Pleurage anserina</name>
    <dbReference type="NCBI Taxonomy" id="515849"/>
    <lineage>
        <taxon>Eukaryota</taxon>
        <taxon>Fungi</taxon>
        <taxon>Dikarya</taxon>
        <taxon>Ascomycota</taxon>
        <taxon>Pezizomycotina</taxon>
        <taxon>Sordariomycetes</taxon>
        <taxon>Sordariomycetidae</taxon>
        <taxon>Sordariales</taxon>
        <taxon>Podosporaceae</taxon>
        <taxon>Podospora</taxon>
        <taxon>Podospora anserina</taxon>
    </lineage>
</organism>
<sequence>MSTLFLPRQLPRKLLIRLRPQSLHFHRQLLNLLFQPDRRLFVLRLGESRTRDLFLKAQ</sequence>
<dbReference type="GeneID" id="6196651"/>
<dbReference type="RefSeq" id="XP_001912087.1">
    <property type="nucleotide sequence ID" value="XM_001912052.1"/>
</dbReference>
<gene>
    <name evidence="1" type="ORF">PODANS_2_12690</name>
</gene>
<reference evidence="1" key="1">
    <citation type="journal article" date="2008" name="Genome Biol.">
        <title>The genome sequence of the model ascomycete fungus Podospora anserina.</title>
        <authorList>
            <person name="Espagne E."/>
            <person name="Lespinet O."/>
            <person name="Malagnac F."/>
            <person name="Da Silva C."/>
            <person name="Jaillon O."/>
            <person name="Porcel B.M."/>
            <person name="Couloux A."/>
            <person name="Aury J.-M."/>
            <person name="Segurens B."/>
            <person name="Poulain J."/>
            <person name="Anthouard V."/>
            <person name="Grossetete S."/>
            <person name="Khalili H."/>
            <person name="Coppin E."/>
            <person name="Dequard-Chablat M."/>
            <person name="Picard M."/>
            <person name="Contamine V."/>
            <person name="Arnaise S."/>
            <person name="Bourdais A."/>
            <person name="Berteaux-Lecellier V."/>
            <person name="Gautheret D."/>
            <person name="de Vries R.P."/>
            <person name="Battaglia E."/>
            <person name="Coutinho P.M."/>
            <person name="Danchin E.G.J."/>
            <person name="Henrissat B."/>
            <person name="El Khoury R."/>
            <person name="Sainsard-Chanet A."/>
            <person name="Boivin A."/>
            <person name="Pinan-Lucarre B."/>
            <person name="Sellem C.H."/>
            <person name="Debuchy R."/>
            <person name="Wincker P."/>
            <person name="Weissenbach J."/>
            <person name="Silar P."/>
        </authorList>
    </citation>
    <scope>NUCLEOTIDE SEQUENCE [LARGE SCALE GENOMIC DNA]</scope>
    <source>
        <strain evidence="1">S mat+</strain>
    </source>
</reference>
<protein>
    <submittedName>
        <fullName evidence="1">Podospora anserina S mat+ genomic DNA chromosome 2, supercontig 2</fullName>
    </submittedName>
</protein>